<gene>
    <name evidence="2" type="ORF">JJQ58_12550</name>
</gene>
<reference evidence="2 3" key="1">
    <citation type="submission" date="2021-05" db="EMBL/GenBank/DDBJ databases">
        <title>Staphylococcus fleurettii isolated from lake water in First Nation community in Manitoba, Canada.</title>
        <authorList>
            <person name="Bashar S."/>
            <person name="Murdock A."/>
            <person name="Patidar R."/>
            <person name="Golding G."/>
            <person name="Farenhorst A."/>
            <person name="Kumar A."/>
        </authorList>
    </citation>
    <scope>NUCLEOTIDE SEQUENCE [LARGE SCALE GENOMIC DNA]</scope>
    <source>
        <strain evidence="2 3">SF002</strain>
    </source>
</reference>
<evidence type="ECO:0000313" key="2">
    <source>
        <dbReference type="EMBL" id="MBS3698290.1"/>
    </source>
</evidence>
<keyword evidence="1" id="KW-1133">Transmembrane helix</keyword>
<evidence type="ECO:0000256" key="1">
    <source>
        <dbReference type="SAM" id="Phobius"/>
    </source>
</evidence>
<sequence length="85" mass="9960">LYSIVLLLLLFLDWFKFYKVYKIKKIDIDNKYSYIIIICFSIILIFPFLSNISNISLKNLLLIDVYDTRGSVENSSNLIGYLISP</sequence>
<accession>A0ABS5MQT0</accession>
<keyword evidence="3" id="KW-1185">Reference proteome</keyword>
<protein>
    <submittedName>
        <fullName evidence="2">Uncharacterized protein</fullName>
    </submittedName>
</protein>
<comment type="caution">
    <text evidence="2">The sequence shown here is derived from an EMBL/GenBank/DDBJ whole genome shotgun (WGS) entry which is preliminary data.</text>
</comment>
<keyword evidence="1" id="KW-0812">Transmembrane</keyword>
<proteinExistence type="predicted"/>
<dbReference type="EMBL" id="JAGXBM010000060">
    <property type="protein sequence ID" value="MBS3698290.1"/>
    <property type="molecule type" value="Genomic_DNA"/>
</dbReference>
<feature type="transmembrane region" description="Helical" evidence="1">
    <location>
        <begin position="33"/>
        <end position="52"/>
    </location>
</feature>
<organism evidence="2 3">
    <name type="scientific">Mammaliicoccus fleurettii</name>
    <dbReference type="NCBI Taxonomy" id="150056"/>
    <lineage>
        <taxon>Bacteria</taxon>
        <taxon>Bacillati</taxon>
        <taxon>Bacillota</taxon>
        <taxon>Bacilli</taxon>
        <taxon>Bacillales</taxon>
        <taxon>Staphylococcaceae</taxon>
        <taxon>Mammaliicoccus</taxon>
    </lineage>
</organism>
<dbReference type="Proteomes" id="UP000681586">
    <property type="component" value="Unassembled WGS sequence"/>
</dbReference>
<keyword evidence="1" id="KW-0472">Membrane</keyword>
<feature type="non-terminal residue" evidence="2">
    <location>
        <position position="85"/>
    </location>
</feature>
<name>A0ABS5MQT0_9STAP</name>
<feature type="non-terminal residue" evidence="2">
    <location>
        <position position="1"/>
    </location>
</feature>
<evidence type="ECO:0000313" key="3">
    <source>
        <dbReference type="Proteomes" id="UP000681586"/>
    </source>
</evidence>